<evidence type="ECO:0000256" key="2">
    <source>
        <dbReference type="ARBA" id="ARBA00022448"/>
    </source>
</evidence>
<proteinExistence type="inferred from homology"/>
<gene>
    <name evidence="11" type="ORF">PFRI_03600</name>
</gene>
<comment type="subunit">
    <text evidence="9">The complex comprises the extracytoplasmic solute receptor protein and the two transmembrane proteins.</text>
</comment>
<dbReference type="STRING" id="696762.PFRI_03600"/>
<feature type="transmembrane region" description="Helical" evidence="9">
    <location>
        <begin position="86"/>
        <end position="107"/>
    </location>
</feature>
<dbReference type="OrthoDB" id="2877624at2"/>
<dbReference type="GO" id="GO:0022857">
    <property type="term" value="F:transmembrane transporter activity"/>
    <property type="evidence" value="ECO:0007669"/>
    <property type="project" value="UniProtKB-UniRule"/>
</dbReference>
<dbReference type="GO" id="GO:0005886">
    <property type="term" value="C:plasma membrane"/>
    <property type="evidence" value="ECO:0007669"/>
    <property type="project" value="UniProtKB-SubCell"/>
</dbReference>
<evidence type="ECO:0000313" key="12">
    <source>
        <dbReference type="Proteomes" id="UP000184514"/>
    </source>
</evidence>
<keyword evidence="4 9" id="KW-0997">Cell inner membrane</keyword>
<dbReference type="EMBL" id="MLCB01000027">
    <property type="protein sequence ID" value="OJI95389.1"/>
    <property type="molecule type" value="Genomic_DNA"/>
</dbReference>
<dbReference type="PANTHER" id="PTHR35011:SF10">
    <property type="entry name" value="TRAP TRANSPORTER SMALL PERMEASE PROTEIN"/>
    <property type="match status" value="1"/>
</dbReference>
<reference evidence="11 12" key="1">
    <citation type="submission" date="2016-10" db="EMBL/GenBank/DDBJ databases">
        <title>Genome sequence of Planktotalea frisia SH6-1.</title>
        <authorList>
            <person name="Poehlein A."/>
            <person name="Bakenhus I."/>
            <person name="Voget S."/>
            <person name="Brinkhoff T."/>
            <person name="Simon M."/>
        </authorList>
    </citation>
    <scope>NUCLEOTIDE SEQUENCE [LARGE SCALE GENOMIC DNA]</scope>
    <source>
        <strain evidence="11 12">SH6-1</strain>
    </source>
</reference>
<evidence type="ECO:0000313" key="11">
    <source>
        <dbReference type="EMBL" id="OJI95389.1"/>
    </source>
</evidence>
<evidence type="ECO:0000256" key="7">
    <source>
        <dbReference type="ARBA" id="ARBA00023136"/>
    </source>
</evidence>
<organism evidence="11 12">
    <name type="scientific">Planktotalea frisia</name>
    <dbReference type="NCBI Taxonomy" id="696762"/>
    <lineage>
        <taxon>Bacteria</taxon>
        <taxon>Pseudomonadati</taxon>
        <taxon>Pseudomonadota</taxon>
        <taxon>Alphaproteobacteria</taxon>
        <taxon>Rhodobacterales</taxon>
        <taxon>Paracoccaceae</taxon>
        <taxon>Planktotalea</taxon>
    </lineage>
</organism>
<comment type="caution">
    <text evidence="11">The sequence shown here is derived from an EMBL/GenBank/DDBJ whole genome shotgun (WGS) entry which is preliminary data.</text>
</comment>
<dbReference type="InterPro" id="IPR055348">
    <property type="entry name" value="DctQ"/>
</dbReference>
<evidence type="ECO:0000256" key="6">
    <source>
        <dbReference type="ARBA" id="ARBA00022989"/>
    </source>
</evidence>
<feature type="domain" description="Tripartite ATP-independent periplasmic transporters DctQ component" evidence="10">
    <location>
        <begin position="23"/>
        <end position="150"/>
    </location>
</feature>
<comment type="subcellular location">
    <subcellularLocation>
        <location evidence="1 9">Cell inner membrane</location>
        <topology evidence="1 9">Multi-pass membrane protein</topology>
    </subcellularLocation>
</comment>
<dbReference type="AlphaFoldDB" id="A0A1L9P1H2"/>
<comment type="similarity">
    <text evidence="8 9">Belongs to the TRAP transporter small permease family.</text>
</comment>
<evidence type="ECO:0000259" key="10">
    <source>
        <dbReference type="Pfam" id="PF04290"/>
    </source>
</evidence>
<feature type="transmembrane region" description="Helical" evidence="9">
    <location>
        <begin position="127"/>
        <end position="151"/>
    </location>
</feature>
<dbReference type="PANTHER" id="PTHR35011">
    <property type="entry name" value="2,3-DIKETO-L-GULONATE TRAP TRANSPORTER SMALL PERMEASE PROTEIN YIAM"/>
    <property type="match status" value="1"/>
</dbReference>
<evidence type="ECO:0000256" key="3">
    <source>
        <dbReference type="ARBA" id="ARBA00022475"/>
    </source>
</evidence>
<evidence type="ECO:0000256" key="4">
    <source>
        <dbReference type="ARBA" id="ARBA00022519"/>
    </source>
</evidence>
<keyword evidence="2 9" id="KW-0813">Transport</keyword>
<name>A0A1L9P1H2_9RHOB</name>
<keyword evidence="12" id="KW-1185">Reference proteome</keyword>
<evidence type="ECO:0000256" key="5">
    <source>
        <dbReference type="ARBA" id="ARBA00022692"/>
    </source>
</evidence>
<keyword evidence="3" id="KW-1003">Cell membrane</keyword>
<keyword evidence="6 9" id="KW-1133">Transmembrane helix</keyword>
<dbReference type="Proteomes" id="UP000184514">
    <property type="component" value="Unassembled WGS sequence"/>
</dbReference>
<sequence length="167" mass="18243">MENLLKSLSKALAGFACVVLLAVMLITFVDVVGRYFFNSPITFAVEMIQLGMGLLVLFGLAITTLDRGHIAVDVLDTVVPKFVQRIFAMLAALSAVVFITLVAWRLWDRGIKFYEDGLATDVLFLPVWPVVILMAVAASVAAFIALVQFFIPSIQGDTHPLAPDLED</sequence>
<protein>
    <recommendedName>
        <fullName evidence="9">TRAP transporter small permease protein</fullName>
    </recommendedName>
</protein>
<keyword evidence="7 9" id="KW-0472">Membrane</keyword>
<accession>A0A1L9P1H2</accession>
<comment type="function">
    <text evidence="9">Part of the tripartite ATP-independent periplasmic (TRAP) transport system.</text>
</comment>
<dbReference type="Pfam" id="PF04290">
    <property type="entry name" value="DctQ"/>
    <property type="match status" value="1"/>
</dbReference>
<dbReference type="GO" id="GO:0015740">
    <property type="term" value="P:C4-dicarboxylate transport"/>
    <property type="evidence" value="ECO:0007669"/>
    <property type="project" value="TreeGrafter"/>
</dbReference>
<dbReference type="RefSeq" id="WP_072629060.1">
    <property type="nucleotide sequence ID" value="NZ_JABBAN010000032.1"/>
</dbReference>
<evidence type="ECO:0000256" key="9">
    <source>
        <dbReference type="RuleBase" id="RU369079"/>
    </source>
</evidence>
<dbReference type="InterPro" id="IPR007387">
    <property type="entry name" value="TRAP_DctQ"/>
</dbReference>
<feature type="transmembrane region" description="Helical" evidence="9">
    <location>
        <begin position="12"/>
        <end position="37"/>
    </location>
</feature>
<evidence type="ECO:0000256" key="8">
    <source>
        <dbReference type="ARBA" id="ARBA00038436"/>
    </source>
</evidence>
<keyword evidence="5 9" id="KW-0812">Transmembrane</keyword>
<feature type="transmembrane region" description="Helical" evidence="9">
    <location>
        <begin position="43"/>
        <end position="65"/>
    </location>
</feature>
<evidence type="ECO:0000256" key="1">
    <source>
        <dbReference type="ARBA" id="ARBA00004429"/>
    </source>
</evidence>